<dbReference type="PANTHER" id="PTHR42796">
    <property type="entry name" value="FUMARYLACETOACETATE HYDROLASE DOMAIN-CONTAINING PROTEIN 2A-RELATED"/>
    <property type="match status" value="1"/>
</dbReference>
<dbReference type="AlphaFoldDB" id="A0A7C1FS47"/>
<dbReference type="GO" id="GO:0016787">
    <property type="term" value="F:hydrolase activity"/>
    <property type="evidence" value="ECO:0007669"/>
    <property type="project" value="UniProtKB-KW"/>
</dbReference>
<dbReference type="InterPro" id="IPR036663">
    <property type="entry name" value="Fumarylacetoacetase_C_sf"/>
</dbReference>
<protein>
    <submittedName>
        <fullName evidence="4">FAA hydrolase family protein</fullName>
    </submittedName>
</protein>
<dbReference type="GO" id="GO:0016853">
    <property type="term" value="F:isomerase activity"/>
    <property type="evidence" value="ECO:0007669"/>
    <property type="project" value="UniProtKB-ARBA"/>
</dbReference>
<dbReference type="GO" id="GO:0046872">
    <property type="term" value="F:metal ion binding"/>
    <property type="evidence" value="ECO:0007669"/>
    <property type="project" value="UniProtKB-KW"/>
</dbReference>
<reference evidence="4" key="1">
    <citation type="journal article" date="2020" name="mSystems">
        <title>Genome- and Community-Level Interaction Insights into Carbon Utilization and Element Cycling Functions of Hydrothermarchaeota in Hydrothermal Sediment.</title>
        <authorList>
            <person name="Zhou Z."/>
            <person name="Liu Y."/>
            <person name="Xu W."/>
            <person name="Pan J."/>
            <person name="Luo Z.H."/>
            <person name="Li M."/>
        </authorList>
    </citation>
    <scope>NUCLEOTIDE SEQUENCE [LARGE SCALE GENOMIC DNA]</scope>
    <source>
        <strain evidence="4">SpSt-289</strain>
    </source>
</reference>
<evidence type="ECO:0000259" key="3">
    <source>
        <dbReference type="Pfam" id="PF01557"/>
    </source>
</evidence>
<dbReference type="EMBL" id="DSMG01000028">
    <property type="protein sequence ID" value="HDX30231.1"/>
    <property type="molecule type" value="Genomic_DNA"/>
</dbReference>
<proteinExistence type="inferred from homology"/>
<sequence>MKLLNFVASDSGAVRPGVVTDAGVIDCGAIGFSTLSMEALIAEPEALSSLQQAIEQAIADPAGHALRLLDEASLRFAPALTNPGKIICIGLNYRRHAAESGLPVPTTPVLFSKFNNSLAAHREPIPLPPTARQYDYEVELAVVMGRRARNVAVEEALEYVFGYCTANDLSARDLQTRTSQWLLGKTLDKFLPLGPYLVTADEVRDPQNLSLQCWVNGELRQHSNTADMIFSVAEIISYISRHFTLEPGDVICTGTPEGVILGMPEKVWLRAGDEVTVEVEGLGRLTNVMA</sequence>
<dbReference type="InterPro" id="IPR011234">
    <property type="entry name" value="Fumarylacetoacetase-like_C"/>
</dbReference>
<accession>A0A7C1FS47</accession>
<keyword evidence="2" id="KW-0479">Metal-binding</keyword>
<organism evidence="4">
    <name type="scientific">Caldilinea aerophila</name>
    <dbReference type="NCBI Taxonomy" id="133453"/>
    <lineage>
        <taxon>Bacteria</taxon>
        <taxon>Bacillati</taxon>
        <taxon>Chloroflexota</taxon>
        <taxon>Caldilineae</taxon>
        <taxon>Caldilineales</taxon>
        <taxon>Caldilineaceae</taxon>
        <taxon>Caldilinea</taxon>
    </lineage>
</organism>
<dbReference type="PANTHER" id="PTHR42796:SF4">
    <property type="entry name" value="FUMARYLACETOACETATE HYDROLASE DOMAIN-CONTAINING PROTEIN 2A"/>
    <property type="match status" value="1"/>
</dbReference>
<evidence type="ECO:0000256" key="1">
    <source>
        <dbReference type="ARBA" id="ARBA00010211"/>
    </source>
</evidence>
<dbReference type="InterPro" id="IPR051121">
    <property type="entry name" value="FAH"/>
</dbReference>
<evidence type="ECO:0000313" key="4">
    <source>
        <dbReference type="EMBL" id="HDX30231.1"/>
    </source>
</evidence>
<name>A0A7C1FS47_9CHLR</name>
<keyword evidence="4" id="KW-0378">Hydrolase</keyword>
<comment type="similarity">
    <text evidence="1">Belongs to the FAH family.</text>
</comment>
<gene>
    <name evidence="4" type="ORF">ENQ20_01925</name>
</gene>
<dbReference type="Pfam" id="PF01557">
    <property type="entry name" value="FAA_hydrolase"/>
    <property type="match status" value="1"/>
</dbReference>
<dbReference type="FunFam" id="3.90.850.10:FF:000002">
    <property type="entry name" value="2-hydroxyhepta-2,4-diene-1,7-dioate isomerase"/>
    <property type="match status" value="1"/>
</dbReference>
<dbReference type="Gene3D" id="3.90.850.10">
    <property type="entry name" value="Fumarylacetoacetase-like, C-terminal domain"/>
    <property type="match status" value="1"/>
</dbReference>
<comment type="caution">
    <text evidence="4">The sequence shown here is derived from an EMBL/GenBank/DDBJ whole genome shotgun (WGS) entry which is preliminary data.</text>
</comment>
<evidence type="ECO:0000256" key="2">
    <source>
        <dbReference type="ARBA" id="ARBA00022723"/>
    </source>
</evidence>
<feature type="domain" description="Fumarylacetoacetase-like C-terminal" evidence="3">
    <location>
        <begin position="85"/>
        <end position="288"/>
    </location>
</feature>
<dbReference type="SUPFAM" id="SSF56529">
    <property type="entry name" value="FAH"/>
    <property type="match status" value="1"/>
</dbReference>
<dbReference type="GO" id="GO:0019752">
    <property type="term" value="P:carboxylic acid metabolic process"/>
    <property type="evidence" value="ECO:0007669"/>
    <property type="project" value="UniProtKB-ARBA"/>
</dbReference>